<protein>
    <submittedName>
        <fullName evidence="1">Uncharacterized protein</fullName>
    </submittedName>
</protein>
<reference evidence="1 2" key="1">
    <citation type="submission" date="2024-01" db="EMBL/GenBank/DDBJ databases">
        <title>The genomes of 5 underutilized Papilionoideae crops provide insights into root nodulation and disease resistanc.</title>
        <authorList>
            <person name="Jiang F."/>
        </authorList>
    </citation>
    <scope>NUCLEOTIDE SEQUENCE [LARGE SCALE GENOMIC DNA]</scope>
    <source>
        <strain evidence="1">LVBAO_FW01</strain>
        <tissue evidence="1">Leaves</tissue>
    </source>
</reference>
<name>A0AAN9L796_CANGL</name>
<organism evidence="1 2">
    <name type="scientific">Canavalia gladiata</name>
    <name type="common">Sword bean</name>
    <name type="synonym">Dolichos gladiatus</name>
    <dbReference type="NCBI Taxonomy" id="3824"/>
    <lineage>
        <taxon>Eukaryota</taxon>
        <taxon>Viridiplantae</taxon>
        <taxon>Streptophyta</taxon>
        <taxon>Embryophyta</taxon>
        <taxon>Tracheophyta</taxon>
        <taxon>Spermatophyta</taxon>
        <taxon>Magnoliopsida</taxon>
        <taxon>eudicotyledons</taxon>
        <taxon>Gunneridae</taxon>
        <taxon>Pentapetalae</taxon>
        <taxon>rosids</taxon>
        <taxon>fabids</taxon>
        <taxon>Fabales</taxon>
        <taxon>Fabaceae</taxon>
        <taxon>Papilionoideae</taxon>
        <taxon>50 kb inversion clade</taxon>
        <taxon>NPAAA clade</taxon>
        <taxon>indigoferoid/millettioid clade</taxon>
        <taxon>Phaseoleae</taxon>
        <taxon>Canavalia</taxon>
    </lineage>
</organism>
<dbReference type="AlphaFoldDB" id="A0AAN9L796"/>
<evidence type="ECO:0000313" key="2">
    <source>
        <dbReference type="Proteomes" id="UP001367508"/>
    </source>
</evidence>
<sequence length="143" mass="15582">MSSICCSKPSLVRFCEVCRMSSICCSEFGPICELLGFNISSRFAVMDMPRKNASVALPITLNYWKQKQGEGSWEKENDKSKALETVLDTWEPKAASAITNCSLILNMAGGAASLISELAHLIMVEANVTSLARLGFHDVTLAM</sequence>
<accession>A0AAN9L796</accession>
<keyword evidence="2" id="KW-1185">Reference proteome</keyword>
<comment type="caution">
    <text evidence="1">The sequence shown here is derived from an EMBL/GenBank/DDBJ whole genome shotgun (WGS) entry which is preliminary data.</text>
</comment>
<evidence type="ECO:0000313" key="1">
    <source>
        <dbReference type="EMBL" id="KAK7329008.1"/>
    </source>
</evidence>
<proteinExistence type="predicted"/>
<dbReference type="Proteomes" id="UP001367508">
    <property type="component" value="Unassembled WGS sequence"/>
</dbReference>
<dbReference type="EMBL" id="JAYMYQ010000005">
    <property type="protein sequence ID" value="KAK7329008.1"/>
    <property type="molecule type" value="Genomic_DNA"/>
</dbReference>
<gene>
    <name evidence="1" type="ORF">VNO77_23152</name>
</gene>